<dbReference type="CDD" id="cd00590">
    <property type="entry name" value="RRM_SF"/>
    <property type="match status" value="1"/>
</dbReference>
<evidence type="ECO:0000313" key="1">
    <source>
        <dbReference type="EMBL" id="TXH77935.1"/>
    </source>
</evidence>
<dbReference type="InterPro" id="IPR035979">
    <property type="entry name" value="RBD_domain_sf"/>
</dbReference>
<comment type="caution">
    <text evidence="1">The sequence shown here is derived from an EMBL/GenBank/DDBJ whole genome shotgun (WGS) entry which is preliminary data.</text>
</comment>
<name>A0A5C7S4N2_THASP</name>
<sequence>MKLILSGLSPEEDLANLAKHMSHFGPVRGVQPVREGDPQRPWFIVDLDLPHGAAVAVARRIDGIYFNGRFLHASVMLPIGSDK</sequence>
<organism evidence="1 2">
    <name type="scientific">Thauera aminoaromatica</name>
    <dbReference type="NCBI Taxonomy" id="164330"/>
    <lineage>
        <taxon>Bacteria</taxon>
        <taxon>Pseudomonadati</taxon>
        <taxon>Pseudomonadota</taxon>
        <taxon>Betaproteobacteria</taxon>
        <taxon>Rhodocyclales</taxon>
        <taxon>Zoogloeaceae</taxon>
        <taxon>Thauera</taxon>
    </lineage>
</organism>
<proteinExistence type="predicted"/>
<reference evidence="1 2" key="1">
    <citation type="submission" date="2018-09" db="EMBL/GenBank/DDBJ databases">
        <title>Metagenome Assembled Genomes from an Advanced Water Purification Facility.</title>
        <authorList>
            <person name="Stamps B.W."/>
            <person name="Spear J.R."/>
        </authorList>
    </citation>
    <scope>NUCLEOTIDE SEQUENCE [LARGE SCALE GENOMIC DNA]</scope>
    <source>
        <strain evidence="1">Bin_27_1</strain>
    </source>
</reference>
<dbReference type="Proteomes" id="UP000321192">
    <property type="component" value="Unassembled WGS sequence"/>
</dbReference>
<gene>
    <name evidence="1" type="ORF">E6Q80_23875</name>
</gene>
<dbReference type="SUPFAM" id="SSF54928">
    <property type="entry name" value="RNA-binding domain, RBD"/>
    <property type="match status" value="1"/>
</dbReference>
<dbReference type="RefSeq" id="WP_276662951.1">
    <property type="nucleotide sequence ID" value="NZ_SSFD01000407.1"/>
</dbReference>
<dbReference type="EMBL" id="SSFD01000407">
    <property type="protein sequence ID" value="TXH77935.1"/>
    <property type="molecule type" value="Genomic_DNA"/>
</dbReference>
<evidence type="ECO:0000313" key="2">
    <source>
        <dbReference type="Proteomes" id="UP000321192"/>
    </source>
</evidence>
<dbReference type="GO" id="GO:0003676">
    <property type="term" value="F:nucleic acid binding"/>
    <property type="evidence" value="ECO:0007669"/>
    <property type="project" value="InterPro"/>
</dbReference>
<dbReference type="AlphaFoldDB" id="A0A5C7S4N2"/>
<accession>A0A5C7S4N2</accession>
<protein>
    <submittedName>
        <fullName evidence="1">RNA-binding protein</fullName>
    </submittedName>
</protein>